<dbReference type="RefSeq" id="YP_009816933.1">
    <property type="nucleotide sequence ID" value="NC_048113.1"/>
</dbReference>
<evidence type="ECO:0000313" key="2">
    <source>
        <dbReference type="EMBL" id="AZF88748.1"/>
    </source>
</evidence>
<evidence type="ECO:0000256" key="1">
    <source>
        <dbReference type="SAM" id="MobiDB-lite"/>
    </source>
</evidence>
<reference evidence="3" key="1">
    <citation type="submission" date="2018-11" db="EMBL/GenBank/DDBJ databases">
        <authorList>
            <person name="Olsen N.S."/>
            <person name="Kot W."/>
            <person name="Hansen L.H."/>
        </authorList>
    </citation>
    <scope>NUCLEOTIDE SEQUENCE [LARGE SCALE GENOMIC DNA]</scope>
</reference>
<proteinExistence type="predicted"/>
<feature type="region of interest" description="Disordered" evidence="1">
    <location>
        <begin position="1"/>
        <end position="28"/>
    </location>
</feature>
<feature type="compositionally biased region" description="Basic and acidic residues" evidence="1">
    <location>
        <begin position="13"/>
        <end position="22"/>
    </location>
</feature>
<dbReference type="EMBL" id="MK125141">
    <property type="protein sequence ID" value="AZF88748.1"/>
    <property type="molecule type" value="Genomic_DNA"/>
</dbReference>
<feature type="region of interest" description="Disordered" evidence="1">
    <location>
        <begin position="181"/>
        <end position="204"/>
    </location>
</feature>
<dbReference type="GeneID" id="55008304"/>
<dbReference type="Proteomes" id="UP000270437">
    <property type="component" value="Segment"/>
</dbReference>
<protein>
    <submittedName>
        <fullName evidence="2">Putative recombinase</fullName>
    </submittedName>
</protein>
<accession>A0A3G8F2Z3</accession>
<organism evidence="2 3">
    <name type="scientific">Salmonella phage Lumpael</name>
    <dbReference type="NCBI Taxonomy" id="2488859"/>
    <lineage>
        <taxon>Viruses</taxon>
        <taxon>Duplodnaviria</taxon>
        <taxon>Heunggongvirae</taxon>
        <taxon>Uroviricota</taxon>
        <taxon>Caudoviricetes</taxon>
        <taxon>Murrayvirus</taxon>
        <taxon>Murrayvirus lumpael</taxon>
    </lineage>
</organism>
<dbReference type="KEGG" id="vg:55008304"/>
<keyword evidence="3" id="KW-1185">Reference proteome</keyword>
<evidence type="ECO:0000313" key="3">
    <source>
        <dbReference type="Proteomes" id="UP000270437"/>
    </source>
</evidence>
<name>A0A3G8F2Z3_9CAUD</name>
<sequence length="216" mass="24251">MANEQNLKKGNRFSKENQPERRGRAKQNRTLLLEALRKVRIKEATGRKVEDIDPNTGEVKVNSETGEPIMVDEFVEVPLTEDMFIQRAIQMALVDGSMMRDIMSRLIPYTKPTSPTYCFELTGSTPSERITEIEDLVAAGELPFDAAESMVKMIRHGAEVFEMSEMVKRLDALEARLNGEATRSSTLRTTSATRWGSSGTRTTTSRRLTSWAGCLT</sequence>